<reference evidence="1" key="1">
    <citation type="submission" date="2021-06" db="EMBL/GenBank/DDBJ databases">
        <authorList>
            <person name="Kallberg Y."/>
            <person name="Tangrot J."/>
            <person name="Rosling A."/>
        </authorList>
    </citation>
    <scope>NUCLEOTIDE SEQUENCE</scope>
    <source>
        <strain evidence="1">BR232B</strain>
    </source>
</reference>
<evidence type="ECO:0000313" key="2">
    <source>
        <dbReference type="Proteomes" id="UP000789739"/>
    </source>
</evidence>
<evidence type="ECO:0000313" key="1">
    <source>
        <dbReference type="EMBL" id="CAG8647833.1"/>
    </source>
</evidence>
<dbReference type="AlphaFoldDB" id="A0A9N9DU81"/>
<dbReference type="EMBL" id="CAJVPI010002691">
    <property type="protein sequence ID" value="CAG8647833.1"/>
    <property type="molecule type" value="Genomic_DNA"/>
</dbReference>
<keyword evidence="2" id="KW-1185">Reference proteome</keyword>
<feature type="non-terminal residue" evidence="1">
    <location>
        <position position="1"/>
    </location>
</feature>
<protein>
    <submittedName>
        <fullName evidence="1">8829_t:CDS:1</fullName>
    </submittedName>
</protein>
<organism evidence="1 2">
    <name type="scientific">Paraglomus brasilianum</name>
    <dbReference type="NCBI Taxonomy" id="144538"/>
    <lineage>
        <taxon>Eukaryota</taxon>
        <taxon>Fungi</taxon>
        <taxon>Fungi incertae sedis</taxon>
        <taxon>Mucoromycota</taxon>
        <taxon>Glomeromycotina</taxon>
        <taxon>Glomeromycetes</taxon>
        <taxon>Paraglomerales</taxon>
        <taxon>Paraglomeraceae</taxon>
        <taxon>Paraglomus</taxon>
    </lineage>
</organism>
<accession>A0A9N9DU81</accession>
<gene>
    <name evidence="1" type="ORF">PBRASI_LOCUS10120</name>
</gene>
<comment type="caution">
    <text evidence="1">The sequence shown here is derived from an EMBL/GenBank/DDBJ whole genome shotgun (WGS) entry which is preliminary data.</text>
</comment>
<dbReference type="Proteomes" id="UP000789739">
    <property type="component" value="Unassembled WGS sequence"/>
</dbReference>
<name>A0A9N9DU81_9GLOM</name>
<sequence>SLAVNLQQPFQAWQSQPWNYQQHKESAQQQQHHALNPAASTTDRAYYWDGSKCVYYQDLRPQSRQDQLPTNVFTFGVTGSIQQQNDSLSTLFTHRQPRQQQWLSQHPYSRQREVRTPNELFTPMQSEHQLDRQNSVQDILGVLPIEQSESTGLSTNG</sequence>
<proteinExistence type="predicted"/>